<proteinExistence type="predicted"/>
<gene>
    <name evidence="1" type="ORF">FOL47_003426</name>
</gene>
<dbReference type="EMBL" id="JAAPAO010000205">
    <property type="protein sequence ID" value="KAF4667716.1"/>
    <property type="molecule type" value="Genomic_DNA"/>
</dbReference>
<dbReference type="AlphaFoldDB" id="A0A7J6M8F7"/>
<dbReference type="Proteomes" id="UP000591131">
    <property type="component" value="Unassembled WGS sequence"/>
</dbReference>
<organism evidence="1 2">
    <name type="scientific">Perkinsus chesapeaki</name>
    <name type="common">Clam parasite</name>
    <name type="synonym">Perkinsus andrewsi</name>
    <dbReference type="NCBI Taxonomy" id="330153"/>
    <lineage>
        <taxon>Eukaryota</taxon>
        <taxon>Sar</taxon>
        <taxon>Alveolata</taxon>
        <taxon>Perkinsozoa</taxon>
        <taxon>Perkinsea</taxon>
        <taxon>Perkinsida</taxon>
        <taxon>Perkinsidae</taxon>
        <taxon>Perkinsus</taxon>
    </lineage>
</organism>
<name>A0A7J6M8F7_PERCH</name>
<sequence>MSSYDTQVPTPRGTYRSLDKYNYGFIVFNDELMVMHMGITVNLCTFQASYVPFNMTEGIDEDNVSSTVVFDANATLPDGSTFRGVLTACHDSNLPPEKFISIPFLKGPGGVNKVILLNNTIWSGSYIHLNYTGQDLLSFLSFAGTTSNK</sequence>
<accession>A0A7J6M8F7</accession>
<protein>
    <submittedName>
        <fullName evidence="1">Uncharacterized protein</fullName>
    </submittedName>
</protein>
<comment type="caution">
    <text evidence="1">The sequence shown here is derived from an EMBL/GenBank/DDBJ whole genome shotgun (WGS) entry which is preliminary data.</text>
</comment>
<keyword evidence="2" id="KW-1185">Reference proteome</keyword>
<reference evidence="1 2" key="1">
    <citation type="submission" date="2020-04" db="EMBL/GenBank/DDBJ databases">
        <title>Perkinsus chesapeaki whole genome sequence.</title>
        <authorList>
            <person name="Bogema D.R."/>
        </authorList>
    </citation>
    <scope>NUCLEOTIDE SEQUENCE [LARGE SCALE GENOMIC DNA]</scope>
    <source>
        <strain evidence="1">ATCC PRA-425</strain>
    </source>
</reference>
<evidence type="ECO:0000313" key="1">
    <source>
        <dbReference type="EMBL" id="KAF4667716.1"/>
    </source>
</evidence>
<evidence type="ECO:0000313" key="2">
    <source>
        <dbReference type="Proteomes" id="UP000591131"/>
    </source>
</evidence>